<dbReference type="InterPro" id="IPR011990">
    <property type="entry name" value="TPR-like_helical_dom_sf"/>
</dbReference>
<evidence type="ECO:0000259" key="1">
    <source>
        <dbReference type="Pfam" id="PF24626"/>
    </source>
</evidence>
<dbReference type="Gene3D" id="1.25.40.10">
    <property type="entry name" value="Tetratricopeptide repeat domain"/>
    <property type="match status" value="1"/>
</dbReference>
<evidence type="ECO:0000313" key="3">
    <source>
        <dbReference type="Proteomes" id="UP001172457"/>
    </source>
</evidence>
<dbReference type="InterPro" id="IPR016197">
    <property type="entry name" value="Chromo-like_dom_sf"/>
</dbReference>
<dbReference type="SUPFAM" id="SSF48452">
    <property type="entry name" value="TPR-like"/>
    <property type="match status" value="1"/>
</dbReference>
<sequence>MLKVAPWKGLIRFGRRGKLSPRYIGPFKITQKVGEVAYRLELPIELQKIHSTFHVSNLRKCLAEEEMKVPLEEIHVNERLTYVEQPERIIDRAIRRLRNKEVPLVKVQWKYHKGRNATWENEQEMRTNKCCHMEEKRDVYDSRCCHMEEKGDVVTAGAALWWHRVFRRRPHQWCLLYEAKGLPKEALKAYENALDIDPAHVQSLVSMALVLRRIGGRSGPEIRSFLTEALRLDRMNSSAWYNLGQFYKDEGPMFIKEAADCFEAATVLEETEPIEPFR</sequence>
<evidence type="ECO:0000313" key="2">
    <source>
        <dbReference type="EMBL" id="KAJ9565162.1"/>
    </source>
</evidence>
<reference evidence="2" key="1">
    <citation type="submission" date="2023-03" db="EMBL/GenBank/DDBJ databases">
        <title>Chromosome-scale reference genome and RAD-based genetic map of yellow starthistle (Centaurea solstitialis) reveal putative structural variation and QTLs associated with invader traits.</title>
        <authorList>
            <person name="Reatini B."/>
            <person name="Cang F.A."/>
            <person name="Jiang Q."/>
            <person name="Mckibben M.T.W."/>
            <person name="Barker M.S."/>
            <person name="Rieseberg L.H."/>
            <person name="Dlugosch K.M."/>
        </authorList>
    </citation>
    <scope>NUCLEOTIDE SEQUENCE</scope>
    <source>
        <strain evidence="2">CAN-66</strain>
        <tissue evidence="2">Leaf</tissue>
    </source>
</reference>
<accession>A0AA38WLF6</accession>
<dbReference type="SUPFAM" id="SSF54160">
    <property type="entry name" value="Chromo domain-like"/>
    <property type="match status" value="1"/>
</dbReference>
<dbReference type="AlphaFoldDB" id="A0AA38WLF6"/>
<name>A0AA38WLF6_9ASTR</name>
<keyword evidence="3" id="KW-1185">Reference proteome</keyword>
<dbReference type="PANTHER" id="PTHR46148:SF57">
    <property type="entry name" value="OS12G0499874 PROTEIN"/>
    <property type="match status" value="1"/>
</dbReference>
<dbReference type="EMBL" id="JARYMX010000001">
    <property type="protein sequence ID" value="KAJ9565162.1"/>
    <property type="molecule type" value="Genomic_DNA"/>
</dbReference>
<proteinExistence type="predicted"/>
<feature type="domain" description="Tf2-1-like SH3-like" evidence="1">
    <location>
        <begin position="1"/>
        <end position="61"/>
    </location>
</feature>
<dbReference type="Pfam" id="PF24626">
    <property type="entry name" value="SH3_Tf2-1"/>
    <property type="match status" value="1"/>
</dbReference>
<protein>
    <recommendedName>
        <fullName evidence="1">Tf2-1-like SH3-like domain-containing protein</fullName>
    </recommendedName>
</protein>
<dbReference type="PANTHER" id="PTHR46148">
    <property type="entry name" value="CHROMO DOMAIN-CONTAINING PROTEIN"/>
    <property type="match status" value="1"/>
</dbReference>
<organism evidence="2 3">
    <name type="scientific">Centaurea solstitialis</name>
    <name type="common">yellow star-thistle</name>
    <dbReference type="NCBI Taxonomy" id="347529"/>
    <lineage>
        <taxon>Eukaryota</taxon>
        <taxon>Viridiplantae</taxon>
        <taxon>Streptophyta</taxon>
        <taxon>Embryophyta</taxon>
        <taxon>Tracheophyta</taxon>
        <taxon>Spermatophyta</taxon>
        <taxon>Magnoliopsida</taxon>
        <taxon>eudicotyledons</taxon>
        <taxon>Gunneridae</taxon>
        <taxon>Pentapetalae</taxon>
        <taxon>asterids</taxon>
        <taxon>campanulids</taxon>
        <taxon>Asterales</taxon>
        <taxon>Asteraceae</taxon>
        <taxon>Carduoideae</taxon>
        <taxon>Cardueae</taxon>
        <taxon>Centaureinae</taxon>
        <taxon>Centaurea</taxon>
    </lineage>
</organism>
<comment type="caution">
    <text evidence="2">The sequence shown here is derived from an EMBL/GenBank/DDBJ whole genome shotgun (WGS) entry which is preliminary data.</text>
</comment>
<dbReference type="InterPro" id="IPR056924">
    <property type="entry name" value="SH3_Tf2-1"/>
</dbReference>
<gene>
    <name evidence="2" type="ORF">OSB04_001128</name>
</gene>
<dbReference type="Proteomes" id="UP001172457">
    <property type="component" value="Chromosome 1"/>
</dbReference>